<evidence type="ECO:0000259" key="1">
    <source>
        <dbReference type="Pfam" id="PF08808"/>
    </source>
</evidence>
<gene>
    <name evidence="2" type="ORF">CCU01_008390</name>
</gene>
<proteinExistence type="predicted"/>
<dbReference type="Proteomes" id="UP000310529">
    <property type="component" value="Chromosome"/>
</dbReference>
<dbReference type="Pfam" id="PF08808">
    <property type="entry name" value="RES"/>
    <property type="match status" value="1"/>
</dbReference>
<accession>A0A4V1DSC4</accession>
<protein>
    <submittedName>
        <fullName evidence="2">RES domain-containing protein</fullName>
    </submittedName>
</protein>
<reference evidence="2 3" key="1">
    <citation type="submission" date="2018-08" db="EMBL/GenBank/DDBJ databases">
        <title>Food and Water Consortium WGS.</title>
        <authorList>
            <person name="Tyson S."/>
            <person name="Peterson C.-L."/>
            <person name="Olson A."/>
            <person name="Tyler S."/>
            <person name="Cabral J."/>
            <person name="Lynch T."/>
            <person name="Knox N."/>
            <person name="Van Domselaar G."/>
            <person name="Graham M."/>
        </authorList>
    </citation>
    <scope>NUCLEOTIDE SEQUENCE [LARGE SCALE GENOMIC DNA]</scope>
    <source>
        <strain evidence="2 3">FWSEC0002</strain>
    </source>
</reference>
<organism evidence="2 3">
    <name type="scientific">Escherichia coli O145:NM</name>
    <dbReference type="NCBI Taxonomy" id="991919"/>
    <lineage>
        <taxon>Bacteria</taxon>
        <taxon>Pseudomonadati</taxon>
        <taxon>Pseudomonadota</taxon>
        <taxon>Gammaproteobacteria</taxon>
        <taxon>Enterobacterales</taxon>
        <taxon>Enterobacteriaceae</taxon>
        <taxon>Escherichia</taxon>
    </lineage>
</organism>
<evidence type="ECO:0000313" key="2">
    <source>
        <dbReference type="EMBL" id="QCH96725.1"/>
    </source>
</evidence>
<dbReference type="InterPro" id="IPR014914">
    <property type="entry name" value="RES_dom"/>
</dbReference>
<feature type="domain" description="RES" evidence="1">
    <location>
        <begin position="75"/>
        <end position="230"/>
    </location>
</feature>
<dbReference type="AlphaFoldDB" id="A0A4V1DSC4"/>
<name>A0A4V1DSC4_ECOLX</name>
<sequence length="275" mass="31423">MNNKLKVIELNSLDLFRKELLTTIKPEKVEKLLRWYLQSYGGVNFKFGYDRPIFRARKCPNECGYNNISEIYPPPPEKCKIGRMNDDGQAIFYGAYSIGTALAEINAKEGDYVHIAHFKMPENSESGMRCFAIGEVFNVYHGVNTISIEVFNEIRDIISRIGKDDIRALLSYLYMDALSAELLNSINAHEVNYIYSRIFCRLLLDKYPDVDGLIYPSAKIKGASNIALRTETVKLRMHLVANLVFKVNKIYPYGIVDFSIVKQAKGHTSDGRIVW</sequence>
<dbReference type="EMBL" id="CP031919">
    <property type="protein sequence ID" value="QCH96725.1"/>
    <property type="molecule type" value="Genomic_DNA"/>
</dbReference>
<dbReference type="RefSeq" id="WP_044869336.1">
    <property type="nucleotide sequence ID" value="NZ_CP031919.1"/>
</dbReference>
<evidence type="ECO:0000313" key="3">
    <source>
        <dbReference type="Proteomes" id="UP000310529"/>
    </source>
</evidence>